<dbReference type="Pfam" id="PF14432">
    <property type="entry name" value="DYW_deaminase"/>
    <property type="match status" value="1"/>
</dbReference>
<dbReference type="Pfam" id="PF13041">
    <property type="entry name" value="PPR_2"/>
    <property type="match status" value="4"/>
</dbReference>
<dbReference type="Gene3D" id="1.25.40.10">
    <property type="entry name" value="Tetratricopeptide repeat domain"/>
    <property type="match status" value="7"/>
</dbReference>
<dbReference type="InterPro" id="IPR046960">
    <property type="entry name" value="PPR_At4g14850-like_plant"/>
</dbReference>
<dbReference type="FunFam" id="1.25.40.10:FF:000361">
    <property type="entry name" value="Pentatricopeptide repeat-containing protein chloroplastic"/>
    <property type="match status" value="1"/>
</dbReference>
<gene>
    <name evidence="8" type="primary">11438958</name>
    <name evidence="6" type="ordered locus">MTR_7g037430</name>
    <name evidence="7" type="ORF">MtrunA17_Chr7g0228601</name>
</gene>
<sequence>METSIKNKKKSPSFGIPHGLPNEAIKIYTSSRARGIKPDKPVFMAVAKACAASRDALKVKQFHDDATRCGVMSDVSIGNAFIHAYGKCKCVEGARRVFDDLVARDVVTWNSLSACYVNCGFPQQGLNVFRKMGLNKVKANPLTVSSILPGCSDLQDLKSGKEIHGFVVRHGMVEDVFVSSAFVNFYAKCLCVREAQTVFDLMPHRDVVTWNSLSSCYVNCGFPQKGLNVFREMVLDGVKPDPVTVSCILSACSDLQDLKSGKAIHGFALKHGMVENVFVSNALVNLYESCLCVREAQAVFDLMPHRNVITWNSLASCYVNCGFPQKGLNVFREMGLNGVKPDPMAMSSILPACSQLKDLKSGKTIHGFAVKHGMVEDVFVCTALVNLYANCLCVREAQTVFDLMPHRNVVTWNSLSSCYVNCGFPQKGLNVFREMVLNGVKPDLVTMLSILHACSDLQDLKSGKVIHGFAVRHGMVEDVFVCNALLSLYAKCVCVREAQVVFDLIPHREVASWNGILTAYFTNKEYEKGLYMFSQMNRDEVKADEITWSVVIGGCVKNSRIEEAMEIFRKMQTMGFKPDETTIYSILRACSLSECLRMGKEIHCYVFRHWKDWDLARTNALVDMYAKCGGLSLSRNVFDMMPIKDVFSWNTMIFANGMHGNGKEALSLFEKMLLSMVKPDSATFTCVLSACSHSMLVEEGVQIFNSMSRDHLVEPEAEHYTCVVDIYSRAGCLEEAYGFIQRMPMEPTAIAWKAFLAGCRVYKNVELAKISAKKLFEIDPNGSANYVTLFNILVTAKLWSEASKIRKLMKERGITKTPGCSWFHVGNRVHTFVAGDKSNMESDKIYNFLDELFAKIKAAGYKPDTDYVLHDIDQEEKAESLCNHSEKLAVAFGILNLNGQSTIRVFKNLRICGDCHNAIKYMSNVVGVTIVVRDSLRFHHFKNGNCSCKDFW</sequence>
<dbReference type="InterPro" id="IPR046848">
    <property type="entry name" value="E_motif"/>
</dbReference>
<evidence type="ECO:0000256" key="2">
    <source>
        <dbReference type="ARBA" id="ARBA00022737"/>
    </source>
</evidence>
<dbReference type="eggNOG" id="KOG4197">
    <property type="taxonomic scope" value="Eukaryota"/>
</dbReference>
<organism evidence="6 9">
    <name type="scientific">Medicago truncatula</name>
    <name type="common">Barrel medic</name>
    <name type="synonym">Medicago tribuloides</name>
    <dbReference type="NCBI Taxonomy" id="3880"/>
    <lineage>
        <taxon>Eukaryota</taxon>
        <taxon>Viridiplantae</taxon>
        <taxon>Streptophyta</taxon>
        <taxon>Embryophyta</taxon>
        <taxon>Tracheophyta</taxon>
        <taxon>Spermatophyta</taxon>
        <taxon>Magnoliopsida</taxon>
        <taxon>eudicotyledons</taxon>
        <taxon>Gunneridae</taxon>
        <taxon>Pentapetalae</taxon>
        <taxon>rosids</taxon>
        <taxon>fabids</taxon>
        <taxon>Fabales</taxon>
        <taxon>Fabaceae</taxon>
        <taxon>Papilionoideae</taxon>
        <taxon>50 kb inversion clade</taxon>
        <taxon>NPAAA clade</taxon>
        <taxon>Hologalegina</taxon>
        <taxon>IRL clade</taxon>
        <taxon>Trifolieae</taxon>
        <taxon>Medicago</taxon>
    </lineage>
</organism>
<evidence type="ECO:0000313" key="9">
    <source>
        <dbReference type="Proteomes" id="UP000002051"/>
    </source>
</evidence>
<dbReference type="InterPro" id="IPR032867">
    <property type="entry name" value="DYW_dom"/>
</dbReference>
<reference evidence="6 9" key="2">
    <citation type="journal article" date="2014" name="BMC Genomics">
        <title>An improved genome release (version Mt4.0) for the model legume Medicago truncatula.</title>
        <authorList>
            <person name="Tang H."/>
            <person name="Krishnakumar V."/>
            <person name="Bidwell S."/>
            <person name="Rosen B."/>
            <person name="Chan A."/>
            <person name="Zhou S."/>
            <person name="Gentzbittel L."/>
            <person name="Childs K.L."/>
            <person name="Yandell M."/>
            <person name="Gundlach H."/>
            <person name="Mayer K.F."/>
            <person name="Schwartz D.C."/>
            <person name="Town C.D."/>
        </authorList>
    </citation>
    <scope>GENOME REANNOTATION</scope>
    <source>
        <strain evidence="8 9">cv. Jemalong A17</strain>
    </source>
</reference>
<dbReference type="FunFam" id="1.25.40.10:FF:000073">
    <property type="entry name" value="Pentatricopeptide repeat-containing protein chloroplastic"/>
    <property type="match status" value="2"/>
</dbReference>
<accession>G7KS27</accession>
<dbReference type="Proteomes" id="UP000002051">
    <property type="component" value="Unassembled WGS sequence"/>
</dbReference>
<dbReference type="AlphaFoldDB" id="G7KS27"/>
<dbReference type="OrthoDB" id="428658at2759"/>
<evidence type="ECO:0000259" key="5">
    <source>
        <dbReference type="Pfam" id="PF14432"/>
    </source>
</evidence>
<reference evidence="8" key="3">
    <citation type="submission" date="2015-04" db="UniProtKB">
        <authorList>
            <consortium name="EnsemblPlants"/>
        </authorList>
    </citation>
    <scope>IDENTIFICATION</scope>
    <source>
        <strain evidence="8">cv. Jemalong A17</strain>
    </source>
</reference>
<dbReference type="Gramene" id="rna39511">
    <property type="protein sequence ID" value="RHN45268.1"/>
    <property type="gene ID" value="gene39511"/>
</dbReference>
<evidence type="ECO:0000313" key="7">
    <source>
        <dbReference type="EMBL" id="RHN45268.1"/>
    </source>
</evidence>
<dbReference type="EnsemblPlants" id="AES78640">
    <property type="protein sequence ID" value="AES78640"/>
    <property type="gene ID" value="MTR_7g037430"/>
</dbReference>
<dbReference type="PANTHER" id="PTHR47926:SF426">
    <property type="entry name" value="TETRATRICOPEPTIDE-LIKE HELICAL DOMAIN SUPERFAMILY, DYW DOMAIN-CONTAINING PROTEIN"/>
    <property type="match status" value="1"/>
</dbReference>
<reference evidence="6 9" key="1">
    <citation type="journal article" date="2011" name="Nature">
        <title>The Medicago genome provides insight into the evolution of rhizobial symbioses.</title>
        <authorList>
            <person name="Young N.D."/>
            <person name="Debelle F."/>
            <person name="Oldroyd G.E."/>
            <person name="Geurts R."/>
            <person name="Cannon S.B."/>
            <person name="Udvardi M.K."/>
            <person name="Benedito V.A."/>
            <person name="Mayer K.F."/>
            <person name="Gouzy J."/>
            <person name="Schoof H."/>
            <person name="Van de Peer Y."/>
            <person name="Proost S."/>
            <person name="Cook D.R."/>
            <person name="Meyers B.C."/>
            <person name="Spannagl M."/>
            <person name="Cheung F."/>
            <person name="De Mita S."/>
            <person name="Krishnakumar V."/>
            <person name="Gundlach H."/>
            <person name="Zhou S."/>
            <person name="Mudge J."/>
            <person name="Bharti A.K."/>
            <person name="Murray J.D."/>
            <person name="Naoumkina M.A."/>
            <person name="Rosen B."/>
            <person name="Silverstein K.A."/>
            <person name="Tang H."/>
            <person name="Rombauts S."/>
            <person name="Zhao P.X."/>
            <person name="Zhou P."/>
            <person name="Barbe V."/>
            <person name="Bardou P."/>
            <person name="Bechner M."/>
            <person name="Bellec A."/>
            <person name="Berger A."/>
            <person name="Berges H."/>
            <person name="Bidwell S."/>
            <person name="Bisseling T."/>
            <person name="Choisne N."/>
            <person name="Couloux A."/>
            <person name="Denny R."/>
            <person name="Deshpande S."/>
            <person name="Dai X."/>
            <person name="Doyle J.J."/>
            <person name="Dudez A.M."/>
            <person name="Farmer A.D."/>
            <person name="Fouteau S."/>
            <person name="Franken C."/>
            <person name="Gibelin C."/>
            <person name="Gish J."/>
            <person name="Goldstein S."/>
            <person name="Gonzalez A.J."/>
            <person name="Green P.J."/>
            <person name="Hallab A."/>
            <person name="Hartog M."/>
            <person name="Hua A."/>
            <person name="Humphray S.J."/>
            <person name="Jeong D.H."/>
            <person name="Jing Y."/>
            <person name="Jocker A."/>
            <person name="Kenton S.M."/>
            <person name="Kim D.J."/>
            <person name="Klee K."/>
            <person name="Lai H."/>
            <person name="Lang C."/>
            <person name="Lin S."/>
            <person name="Macmil S.L."/>
            <person name="Magdelenat G."/>
            <person name="Matthews L."/>
            <person name="McCorrison J."/>
            <person name="Monaghan E.L."/>
            <person name="Mun J.H."/>
            <person name="Najar F.Z."/>
            <person name="Nicholson C."/>
            <person name="Noirot C."/>
            <person name="O'Bleness M."/>
            <person name="Paule C.R."/>
            <person name="Poulain J."/>
            <person name="Prion F."/>
            <person name="Qin B."/>
            <person name="Qu C."/>
            <person name="Retzel E.F."/>
            <person name="Riddle C."/>
            <person name="Sallet E."/>
            <person name="Samain S."/>
            <person name="Samson N."/>
            <person name="Sanders I."/>
            <person name="Saurat O."/>
            <person name="Scarpelli C."/>
            <person name="Schiex T."/>
            <person name="Segurens B."/>
            <person name="Severin A.J."/>
            <person name="Sherrier D.J."/>
            <person name="Shi R."/>
            <person name="Sims S."/>
            <person name="Singer S.R."/>
            <person name="Sinharoy S."/>
            <person name="Sterck L."/>
            <person name="Viollet A."/>
            <person name="Wang B.B."/>
            <person name="Wang K."/>
            <person name="Wang M."/>
            <person name="Wang X."/>
            <person name="Warfsmann J."/>
            <person name="Weissenbach J."/>
            <person name="White D.D."/>
            <person name="White J.D."/>
            <person name="Wiley G.B."/>
            <person name="Wincker P."/>
            <person name="Xing Y."/>
            <person name="Yang L."/>
            <person name="Yao Z."/>
            <person name="Ying F."/>
            <person name="Zhai J."/>
            <person name="Zhou L."/>
            <person name="Zuber A."/>
            <person name="Denarie J."/>
            <person name="Dixon R.A."/>
            <person name="May G.D."/>
            <person name="Schwartz D.C."/>
            <person name="Rogers J."/>
            <person name="Quetier F."/>
            <person name="Town C.D."/>
            <person name="Roe B.A."/>
        </authorList>
    </citation>
    <scope>NUCLEOTIDE SEQUENCE [LARGE SCALE GENOMIC DNA]</scope>
    <source>
        <strain evidence="6">A17</strain>
        <strain evidence="8 9">cv. Jemalong A17</strain>
    </source>
</reference>
<keyword evidence="2" id="KW-0677">Repeat</keyword>
<feature type="repeat" description="PPR" evidence="4">
    <location>
        <begin position="307"/>
        <end position="341"/>
    </location>
</feature>
<dbReference type="GO" id="GO:0009451">
    <property type="term" value="P:RNA modification"/>
    <property type="evidence" value="ECO:0000318"/>
    <property type="project" value="GO_Central"/>
</dbReference>
<dbReference type="InterPro" id="IPR002885">
    <property type="entry name" value="PPR_rpt"/>
</dbReference>
<dbReference type="KEGG" id="mtr:11438958"/>
<dbReference type="GO" id="GO:0008270">
    <property type="term" value="F:zinc ion binding"/>
    <property type="evidence" value="ECO:0007669"/>
    <property type="project" value="InterPro"/>
</dbReference>
<dbReference type="PANTHER" id="PTHR47926">
    <property type="entry name" value="PENTATRICOPEPTIDE REPEAT-CONTAINING PROTEIN"/>
    <property type="match status" value="1"/>
</dbReference>
<feature type="repeat" description="PPR" evidence="4">
    <location>
        <begin position="645"/>
        <end position="679"/>
    </location>
</feature>
<comment type="similarity">
    <text evidence="3">Belongs to the PPR family. PCMP-E subfamily.</text>
</comment>
<feature type="repeat" description="PPR" evidence="4">
    <location>
        <begin position="105"/>
        <end position="139"/>
    </location>
</feature>
<feature type="repeat" description="PPR" evidence="4">
    <location>
        <begin position="408"/>
        <end position="442"/>
    </location>
</feature>
<dbReference type="Proteomes" id="UP000265566">
    <property type="component" value="Chromosome 7"/>
</dbReference>
<dbReference type="HOGENOM" id="CLU_002706_15_1_1"/>
<feature type="repeat" description="PPR" evidence="4">
    <location>
        <begin position="544"/>
        <end position="578"/>
    </location>
</feature>
<dbReference type="Pfam" id="PF01535">
    <property type="entry name" value="PPR"/>
    <property type="match status" value="5"/>
</dbReference>
<evidence type="ECO:0000256" key="4">
    <source>
        <dbReference type="PROSITE-ProRule" id="PRU00708"/>
    </source>
</evidence>
<comment type="similarity">
    <text evidence="1">Belongs to the PPR family. PCMP-H subfamily.</text>
</comment>
<dbReference type="Pfam" id="PF20431">
    <property type="entry name" value="E_motif"/>
    <property type="match status" value="1"/>
</dbReference>
<name>G7KS27_MEDTR</name>
<dbReference type="EMBL" id="CM001223">
    <property type="protein sequence ID" value="AES78640.1"/>
    <property type="molecule type" value="Genomic_DNA"/>
</dbReference>
<feature type="domain" description="DYW" evidence="5">
    <location>
        <begin position="860"/>
        <end position="952"/>
    </location>
</feature>
<evidence type="ECO:0000256" key="1">
    <source>
        <dbReference type="ARBA" id="ARBA00006643"/>
    </source>
</evidence>
<feature type="repeat" description="PPR" evidence="4">
    <location>
        <begin position="206"/>
        <end position="240"/>
    </location>
</feature>
<dbReference type="InterPro" id="IPR011990">
    <property type="entry name" value="TPR-like_helical_dom_sf"/>
</dbReference>
<reference evidence="7" key="4">
    <citation type="journal article" date="2018" name="Nat. Plants">
        <title>Whole-genome landscape of Medicago truncatula symbiotic genes.</title>
        <authorList>
            <person name="Pecrix Y."/>
            <person name="Gamas P."/>
            <person name="Carrere S."/>
        </authorList>
    </citation>
    <scope>NUCLEOTIDE SEQUENCE</scope>
    <source>
        <tissue evidence="7">Leaves</tissue>
    </source>
</reference>
<dbReference type="NCBIfam" id="TIGR00756">
    <property type="entry name" value="PPR"/>
    <property type="match status" value="6"/>
</dbReference>
<evidence type="ECO:0000313" key="6">
    <source>
        <dbReference type="EMBL" id="AES78640.1"/>
    </source>
</evidence>
<keyword evidence="9" id="KW-1185">Reference proteome</keyword>
<dbReference type="OMA" id="CGFPQKG"/>
<dbReference type="PROSITE" id="PS51375">
    <property type="entry name" value="PPR"/>
    <property type="match status" value="6"/>
</dbReference>
<protein>
    <submittedName>
        <fullName evidence="6">Pentatricopeptide (PPR) repeat protein</fullName>
    </submittedName>
    <submittedName>
        <fullName evidence="7">Putative tetratricopeptide-like helical domain, DYW domain-containing protein</fullName>
    </submittedName>
</protein>
<dbReference type="GO" id="GO:0003723">
    <property type="term" value="F:RNA binding"/>
    <property type="evidence" value="ECO:0000318"/>
    <property type="project" value="GO_Central"/>
</dbReference>
<evidence type="ECO:0000313" key="8">
    <source>
        <dbReference type="EnsemblPlants" id="AES78640"/>
    </source>
</evidence>
<evidence type="ECO:0000256" key="3">
    <source>
        <dbReference type="ARBA" id="ARBA00061659"/>
    </source>
</evidence>
<dbReference type="FunFam" id="1.25.40.10:FF:000344">
    <property type="entry name" value="Pentatricopeptide repeat-containing protein"/>
    <property type="match status" value="2"/>
</dbReference>
<dbReference type="EMBL" id="PSQE01000007">
    <property type="protein sequence ID" value="RHN45268.1"/>
    <property type="molecule type" value="Genomic_DNA"/>
</dbReference>
<proteinExistence type="inferred from homology"/>
<dbReference type="PaxDb" id="3880-AES78640"/>
<dbReference type="FunFam" id="1.25.40.10:FF:000366">
    <property type="entry name" value="Pentatricopeptide (PPR) repeat-containing protein"/>
    <property type="match status" value="1"/>
</dbReference>